<dbReference type="CDD" id="cd16841">
    <property type="entry name" value="RraA_family"/>
    <property type="match status" value="1"/>
</dbReference>
<evidence type="ECO:0000313" key="6">
    <source>
        <dbReference type="EMBL" id="OZI56348.1"/>
    </source>
</evidence>
<keyword evidence="5" id="KW-0479">Metal-binding</keyword>
<dbReference type="PANTHER" id="PTHR33254:SF4">
    <property type="entry name" value="4-HYDROXY-4-METHYL-2-OXOGLUTARATE ALDOLASE 3-RELATED"/>
    <property type="match status" value="1"/>
</dbReference>
<dbReference type="GO" id="GO:0046872">
    <property type="term" value="F:metal ion binding"/>
    <property type="evidence" value="ECO:0007669"/>
    <property type="project" value="UniProtKB-KW"/>
</dbReference>
<keyword evidence="5" id="KW-0460">Magnesium</keyword>
<reference evidence="6 7" key="1">
    <citation type="submission" date="2017-05" db="EMBL/GenBank/DDBJ databases">
        <title>Complete and WGS of Bordetella genogroups.</title>
        <authorList>
            <person name="Spilker T."/>
            <person name="LiPuma J."/>
        </authorList>
    </citation>
    <scope>NUCLEOTIDE SEQUENCE [LARGE SCALE GENOMIC DNA]</scope>
    <source>
        <strain evidence="6 7">AU9919</strain>
    </source>
</reference>
<name>A0A261U308_9BORD</name>
<gene>
    <name evidence="6" type="ORF">CAL20_12985</name>
</gene>
<evidence type="ECO:0000256" key="5">
    <source>
        <dbReference type="PIRSR" id="PIRSR605493-1"/>
    </source>
</evidence>
<comment type="caution">
    <text evidence="6">The sequence shown here is derived from an EMBL/GenBank/DDBJ whole genome shotgun (WGS) entry which is preliminary data.</text>
</comment>
<dbReference type="PANTHER" id="PTHR33254">
    <property type="entry name" value="4-HYDROXY-4-METHYL-2-OXOGLUTARATE ALDOLASE 3-RELATED"/>
    <property type="match status" value="1"/>
</dbReference>
<dbReference type="Proteomes" id="UP000216885">
    <property type="component" value="Unassembled WGS sequence"/>
</dbReference>
<evidence type="ECO:0000256" key="3">
    <source>
        <dbReference type="ARBA" id="ARBA00029596"/>
    </source>
</evidence>
<evidence type="ECO:0000256" key="2">
    <source>
        <dbReference type="ARBA" id="ARBA00016549"/>
    </source>
</evidence>
<feature type="binding site" evidence="5">
    <location>
        <begin position="93"/>
        <end position="96"/>
    </location>
    <ligand>
        <name>substrate</name>
    </ligand>
</feature>
<dbReference type="SUPFAM" id="SSF89562">
    <property type="entry name" value="RraA-like"/>
    <property type="match status" value="1"/>
</dbReference>
<evidence type="ECO:0000256" key="1">
    <source>
        <dbReference type="ARBA" id="ARBA00001968"/>
    </source>
</evidence>
<accession>A0A261U308</accession>
<feature type="binding site" evidence="5">
    <location>
        <position position="116"/>
    </location>
    <ligand>
        <name>Mg(2+)</name>
        <dbReference type="ChEBI" id="CHEBI:18420"/>
    </ligand>
</feature>
<dbReference type="InterPro" id="IPR036704">
    <property type="entry name" value="RraA/RraA-like_sf"/>
</dbReference>
<dbReference type="AlphaFoldDB" id="A0A261U308"/>
<dbReference type="RefSeq" id="WP_094838057.1">
    <property type="nucleotide sequence ID" value="NZ_NEVQ01000013.1"/>
</dbReference>
<dbReference type="Gene3D" id="3.50.30.40">
    <property type="entry name" value="Ribonuclease E inhibitor RraA/RraA-like"/>
    <property type="match status" value="1"/>
</dbReference>
<proteinExistence type="predicted"/>
<comment type="cofactor">
    <cofactor evidence="1">
        <name>a divalent metal cation</name>
        <dbReference type="ChEBI" id="CHEBI:60240"/>
    </cofactor>
</comment>
<evidence type="ECO:0000256" key="4">
    <source>
        <dbReference type="ARBA" id="ARBA00030169"/>
    </source>
</evidence>
<keyword evidence="7" id="KW-1185">Reference proteome</keyword>
<protein>
    <recommendedName>
        <fullName evidence="2">Putative 4-hydroxy-4-methyl-2-oxoglutarate aldolase</fullName>
    </recommendedName>
    <alternativeName>
        <fullName evidence="3">Regulator of ribonuclease activity homolog</fullName>
    </alternativeName>
    <alternativeName>
        <fullName evidence="4">RraA-like protein</fullName>
    </alternativeName>
</protein>
<dbReference type="Pfam" id="PF03737">
    <property type="entry name" value="RraA-like"/>
    <property type="match status" value="1"/>
</dbReference>
<sequence length="222" mass="23341">MYLLKSLPEPIAAERIDLLSRAEPATIGHFLHTGFMDSGIRAMLPPKRIAGTAVTVRYPGPDGAMAHYAVGQARPGDILVIDRCGDQRHASLGGALAYAARAAGVAGIIVDGVVTDIEELRRYGLPVWSRGLTTITVKTLGIGGEFCIPVSCGGVAVSPGDAILADENGVLVLRPELIEYAANKAIGLQTAEKQTLQRVDAGEKYPDILGTSAIIAQHLAQH</sequence>
<organism evidence="6 7">
    <name type="scientific">Bordetella genomosp. 4</name>
    <dbReference type="NCBI Taxonomy" id="463044"/>
    <lineage>
        <taxon>Bacteria</taxon>
        <taxon>Pseudomonadati</taxon>
        <taxon>Pseudomonadota</taxon>
        <taxon>Betaproteobacteria</taxon>
        <taxon>Burkholderiales</taxon>
        <taxon>Alcaligenaceae</taxon>
        <taxon>Bordetella</taxon>
    </lineage>
</organism>
<dbReference type="InterPro" id="IPR005493">
    <property type="entry name" value="RraA/RraA-like"/>
</dbReference>
<dbReference type="EMBL" id="NEVQ01000013">
    <property type="protein sequence ID" value="OZI56348.1"/>
    <property type="molecule type" value="Genomic_DNA"/>
</dbReference>
<evidence type="ECO:0000313" key="7">
    <source>
        <dbReference type="Proteomes" id="UP000216885"/>
    </source>
</evidence>
<comment type="cofactor">
    <cofactor evidence="5">
        <name>Mg(2+)</name>
        <dbReference type="ChEBI" id="CHEBI:18420"/>
    </cofactor>
</comment>